<organism evidence="1 2">
    <name type="scientific">Wenzhouxiangella marina</name>
    <dbReference type="NCBI Taxonomy" id="1579979"/>
    <lineage>
        <taxon>Bacteria</taxon>
        <taxon>Pseudomonadati</taxon>
        <taxon>Pseudomonadota</taxon>
        <taxon>Gammaproteobacteria</taxon>
        <taxon>Chromatiales</taxon>
        <taxon>Wenzhouxiangellaceae</taxon>
        <taxon>Wenzhouxiangella</taxon>
    </lineage>
</organism>
<dbReference type="AlphaFoldDB" id="A0A0K0XZQ0"/>
<dbReference type="Proteomes" id="UP000066624">
    <property type="component" value="Chromosome"/>
</dbReference>
<dbReference type="STRING" id="1579979.WM2015_2806"/>
<dbReference type="RefSeq" id="WP_049726669.1">
    <property type="nucleotide sequence ID" value="NZ_CP012154.1"/>
</dbReference>
<dbReference type="EMBL" id="CP012154">
    <property type="protein sequence ID" value="AKS43163.1"/>
    <property type="molecule type" value="Genomic_DNA"/>
</dbReference>
<proteinExistence type="predicted"/>
<dbReference type="OrthoDB" id="9902762at2"/>
<accession>A0A0K0XZQ0</accession>
<evidence type="ECO:0000313" key="1">
    <source>
        <dbReference type="EMBL" id="AKS43163.1"/>
    </source>
</evidence>
<evidence type="ECO:0000313" key="2">
    <source>
        <dbReference type="Proteomes" id="UP000066624"/>
    </source>
</evidence>
<protein>
    <submittedName>
        <fullName evidence="1">Uncharacterized protein</fullName>
    </submittedName>
</protein>
<gene>
    <name evidence="1" type="ORF">WM2015_2806</name>
</gene>
<sequence length="191" mass="20391">MNPLKLRMIAFQVLVFLALAFGTLAWIARPEGALIWLLGMLSLPAAWVGLNLFGAMPKKDSQERRVVLNSLVGAGLLIAGALGACALGSTGVMDESWIVRYAMISNALVLVIIGNGLPKKIETACRSSRSLGLQRLFGWTFVLVGLALVILWLLPLSENLAWIVSGVLYAALAIIVLIGLLRGRTGPSEAL</sequence>
<name>A0A0K0XZQ0_9GAMM</name>
<dbReference type="KEGG" id="wma:WM2015_2806"/>
<reference evidence="1 2" key="1">
    <citation type="submission" date="2015-07" db="EMBL/GenBank/DDBJ databases">
        <authorList>
            <person name="Noorani M."/>
        </authorList>
    </citation>
    <scope>NUCLEOTIDE SEQUENCE [LARGE SCALE GENOMIC DNA]</scope>
    <source>
        <strain evidence="1 2">KCTC 42284</strain>
    </source>
</reference>
<keyword evidence="2" id="KW-1185">Reference proteome</keyword>